<dbReference type="Gene3D" id="3.30.1600.10">
    <property type="entry name" value="SIR2/SIRT2 'Small Domain"/>
    <property type="match status" value="1"/>
</dbReference>
<dbReference type="InterPro" id="IPR029035">
    <property type="entry name" value="DHS-like_NAD/FAD-binding_dom"/>
</dbReference>
<dbReference type="PANTHER" id="PTHR11085:SF4">
    <property type="entry name" value="NAD-DEPENDENT PROTEIN DEACYLASE"/>
    <property type="match status" value="1"/>
</dbReference>
<dbReference type="InterPro" id="IPR003000">
    <property type="entry name" value="Sirtuin"/>
</dbReference>
<dbReference type="SUPFAM" id="SSF52467">
    <property type="entry name" value="DHS-like NAD/FAD-binding domain"/>
    <property type="match status" value="1"/>
</dbReference>
<evidence type="ECO:0000256" key="2">
    <source>
        <dbReference type="ARBA" id="ARBA00022679"/>
    </source>
</evidence>
<keyword evidence="2" id="KW-0808">Transferase</keyword>
<evidence type="ECO:0000256" key="3">
    <source>
        <dbReference type="ARBA" id="ARBA00023027"/>
    </source>
</evidence>
<accession>A0ABX0JER0</accession>
<keyword evidence="7" id="KW-1185">Reference proteome</keyword>
<dbReference type="InterPro" id="IPR050134">
    <property type="entry name" value="NAD-dep_sirtuin_deacylases"/>
</dbReference>
<evidence type="ECO:0000259" key="5">
    <source>
        <dbReference type="PROSITE" id="PS50305"/>
    </source>
</evidence>
<name>A0ABX0JER0_9BACL</name>
<gene>
    <name evidence="6" type="ORF">G9U52_31835</name>
</gene>
<dbReference type="PANTHER" id="PTHR11085">
    <property type="entry name" value="NAD-DEPENDENT PROTEIN DEACYLASE SIRTUIN-5, MITOCHONDRIAL-RELATED"/>
    <property type="match status" value="1"/>
</dbReference>
<feature type="domain" description="Deacetylase sirtuin-type" evidence="5">
    <location>
        <begin position="141"/>
        <end position="409"/>
    </location>
</feature>
<evidence type="ECO:0000313" key="7">
    <source>
        <dbReference type="Proteomes" id="UP001165962"/>
    </source>
</evidence>
<comment type="caution">
    <text evidence="4">Lacks conserved residue(s) required for the propagation of feature annotation.</text>
</comment>
<dbReference type="PROSITE" id="PS50305">
    <property type="entry name" value="SIRTUIN"/>
    <property type="match status" value="1"/>
</dbReference>
<comment type="caution">
    <text evidence="6">The sequence shown here is derived from an EMBL/GenBank/DDBJ whole genome shotgun (WGS) entry which is preliminary data.</text>
</comment>
<reference evidence="6" key="1">
    <citation type="submission" date="2020-03" db="EMBL/GenBank/DDBJ databases">
        <title>Draft sequencing of Paenibacilllus sp. S3N08.</title>
        <authorList>
            <person name="Kim D.-U."/>
        </authorList>
    </citation>
    <scope>NUCLEOTIDE SEQUENCE</scope>
    <source>
        <strain evidence="6">S3N08</strain>
    </source>
</reference>
<dbReference type="CDD" id="cd01407">
    <property type="entry name" value="SIR2-fam"/>
    <property type="match status" value="1"/>
</dbReference>
<evidence type="ECO:0000256" key="4">
    <source>
        <dbReference type="PROSITE-ProRule" id="PRU00236"/>
    </source>
</evidence>
<dbReference type="InterPro" id="IPR026591">
    <property type="entry name" value="Sirtuin_cat_small_dom_sf"/>
</dbReference>
<protein>
    <recommendedName>
        <fullName evidence="1">protein acetyllysine N-acetyltransferase</fullName>
        <ecNumber evidence="1">2.3.1.286</ecNumber>
    </recommendedName>
</protein>
<dbReference type="EMBL" id="JAAOIW010000018">
    <property type="protein sequence ID" value="NHN34388.1"/>
    <property type="molecule type" value="Genomic_DNA"/>
</dbReference>
<evidence type="ECO:0000313" key="6">
    <source>
        <dbReference type="EMBL" id="NHN34388.1"/>
    </source>
</evidence>
<keyword evidence="3" id="KW-0520">NAD</keyword>
<evidence type="ECO:0000256" key="1">
    <source>
        <dbReference type="ARBA" id="ARBA00012928"/>
    </source>
</evidence>
<proteinExistence type="predicted"/>
<organism evidence="6 7">
    <name type="scientific">Paenibacillus agricola</name>
    <dbReference type="NCBI Taxonomy" id="2716264"/>
    <lineage>
        <taxon>Bacteria</taxon>
        <taxon>Bacillati</taxon>
        <taxon>Bacillota</taxon>
        <taxon>Bacilli</taxon>
        <taxon>Bacillales</taxon>
        <taxon>Paenibacillaceae</taxon>
        <taxon>Paenibacillus</taxon>
    </lineage>
</organism>
<dbReference type="EC" id="2.3.1.286" evidence="1"/>
<dbReference type="RefSeq" id="WP_166155278.1">
    <property type="nucleotide sequence ID" value="NZ_JAAOIW010000018.1"/>
</dbReference>
<dbReference type="InterPro" id="IPR026590">
    <property type="entry name" value="Ssirtuin_cat_dom"/>
</dbReference>
<sequence>MNNNRYEVLHTLVFWKKTLHRHEYLGFTLLDLQTGEKAGYTFDEAFKLIHSYGGTNASAEQSADGSSRRLEPRTELQLPPFTDPVWHLSVSTDDQPYPQSYSDKLKQAADRAVDADIRWNLEVQKRKWKQKAQHLYDHIYTAAEKEKRKTAEKWIGKAANIVVLSGAGISTESGVPDFRSGEGAIWENPLQLMKMSALYRDANPQQYWATIRALLLGSLSEVLPVQTTGALVRAMELIQPNSGHLFFSHLEQMGKQVTVVTQNVDDLHEKAGSARVLHPHGEILQSRCPVCGESSATWAILNQPNPLGVHYSGGKLCEGLLVPDLVLFGDPIKDSDEIYAIVGNADLLIVVGTSLQVAPMNQLPGYALGAKKILINHEQTPYDDEFDLVLHGPIGSILREMEASIFQGSGRKTTQLICGVCKTNTAEGVYASKIAPVSGAYCQPCMIRGAEPYDLIVTKLSRMNKNGNERSPRLQAIIESTLEIAGKTNENLIYDVALKRKQ</sequence>
<dbReference type="Gene3D" id="3.40.50.1220">
    <property type="entry name" value="TPP-binding domain"/>
    <property type="match status" value="1"/>
</dbReference>
<dbReference type="Proteomes" id="UP001165962">
    <property type="component" value="Unassembled WGS sequence"/>
</dbReference>
<dbReference type="Pfam" id="PF02146">
    <property type="entry name" value="SIR2"/>
    <property type="match status" value="1"/>
</dbReference>